<evidence type="ECO:0000313" key="3">
    <source>
        <dbReference type="Proteomes" id="UP000605568"/>
    </source>
</evidence>
<organism evidence="2 3">
    <name type="scientific">Lentzea cavernae</name>
    <dbReference type="NCBI Taxonomy" id="2020703"/>
    <lineage>
        <taxon>Bacteria</taxon>
        <taxon>Bacillati</taxon>
        <taxon>Actinomycetota</taxon>
        <taxon>Actinomycetes</taxon>
        <taxon>Pseudonocardiales</taxon>
        <taxon>Pseudonocardiaceae</taxon>
        <taxon>Lentzea</taxon>
    </lineage>
</organism>
<sequence>MDCGPTSPTPFAYYGPDTSSWRTSQPSLFEDIPESQPTWPRSGMTCGGYAYALPTSAHPTAATAGSDTPHLPTPTTSDSNGTGRHGNGALDLRTTVALLPTPKASDGTKGGPNQRGSSGDLSPPSAATRLLPTPTRADAERSSATYARGNPTLFGALSGEPSNPPSADGNTCSDDPPPSPPSPEPEATTS</sequence>
<evidence type="ECO:0000313" key="2">
    <source>
        <dbReference type="EMBL" id="GHH43998.1"/>
    </source>
</evidence>
<dbReference type="Proteomes" id="UP000605568">
    <property type="component" value="Unassembled WGS sequence"/>
</dbReference>
<protein>
    <submittedName>
        <fullName evidence="2">Uncharacterized protein</fullName>
    </submittedName>
</protein>
<reference evidence="3" key="1">
    <citation type="journal article" date="2019" name="Int. J. Syst. Evol. Microbiol.">
        <title>The Global Catalogue of Microorganisms (GCM) 10K type strain sequencing project: providing services to taxonomists for standard genome sequencing and annotation.</title>
        <authorList>
            <consortium name="The Broad Institute Genomics Platform"/>
            <consortium name="The Broad Institute Genome Sequencing Center for Infectious Disease"/>
            <person name="Wu L."/>
            <person name="Ma J."/>
        </authorList>
    </citation>
    <scope>NUCLEOTIDE SEQUENCE [LARGE SCALE GENOMIC DNA]</scope>
    <source>
        <strain evidence="3">CGMCC 4.7367</strain>
    </source>
</reference>
<evidence type="ECO:0000256" key="1">
    <source>
        <dbReference type="SAM" id="MobiDB-lite"/>
    </source>
</evidence>
<feature type="region of interest" description="Disordered" evidence="1">
    <location>
        <begin position="1"/>
        <end position="25"/>
    </location>
</feature>
<comment type="caution">
    <text evidence="2">The sequence shown here is derived from an EMBL/GenBank/DDBJ whole genome shotgun (WGS) entry which is preliminary data.</text>
</comment>
<accession>A0ABQ3MHK2</accession>
<gene>
    <name evidence="2" type="ORF">GCM10017774_42690</name>
</gene>
<feature type="compositionally biased region" description="Pro residues" evidence="1">
    <location>
        <begin position="175"/>
        <end position="184"/>
    </location>
</feature>
<name>A0ABQ3MHK2_9PSEU</name>
<proteinExistence type="predicted"/>
<feature type="region of interest" description="Disordered" evidence="1">
    <location>
        <begin position="58"/>
        <end position="190"/>
    </location>
</feature>
<feature type="compositionally biased region" description="Polar residues" evidence="1">
    <location>
        <begin position="73"/>
        <end position="82"/>
    </location>
</feature>
<dbReference type="EMBL" id="BNAR01000006">
    <property type="protein sequence ID" value="GHH43998.1"/>
    <property type="molecule type" value="Genomic_DNA"/>
</dbReference>
<keyword evidence="3" id="KW-1185">Reference proteome</keyword>